<dbReference type="EMBL" id="CP019606">
    <property type="protein sequence ID" value="AQP48734.1"/>
    <property type="molecule type" value="Genomic_DNA"/>
</dbReference>
<feature type="compositionally biased region" description="Basic and acidic residues" evidence="1">
    <location>
        <begin position="71"/>
        <end position="80"/>
    </location>
</feature>
<feature type="compositionally biased region" description="Acidic residues" evidence="1">
    <location>
        <begin position="9"/>
        <end position="20"/>
    </location>
</feature>
<feature type="region of interest" description="Disordered" evidence="1">
    <location>
        <begin position="1"/>
        <end position="20"/>
    </location>
</feature>
<dbReference type="STRING" id="1332264.BW730_15710"/>
<protein>
    <recommendedName>
        <fullName evidence="4">DUF5709 domain-containing protein</fullName>
    </recommendedName>
</protein>
<organism evidence="2 3">
    <name type="scientific">Tessaracoccus aquimaris</name>
    <dbReference type="NCBI Taxonomy" id="1332264"/>
    <lineage>
        <taxon>Bacteria</taxon>
        <taxon>Bacillati</taxon>
        <taxon>Actinomycetota</taxon>
        <taxon>Actinomycetes</taxon>
        <taxon>Propionibacteriales</taxon>
        <taxon>Propionibacteriaceae</taxon>
        <taxon>Tessaracoccus</taxon>
    </lineage>
</organism>
<keyword evidence="3" id="KW-1185">Reference proteome</keyword>
<dbReference type="KEGG" id="tes:BW730_15710"/>
<name>A0A1Q2CRK4_9ACTN</name>
<proteinExistence type="predicted"/>
<dbReference type="AlphaFoldDB" id="A0A1Q2CRK4"/>
<sequence>MSEDKDALDFDLEDGNPDGLESLDAEQIAEESHPYGIVTAEDLGSDELIDDGADPAFWVPDDPNLPTDAALRPHEARNDTGEGETIDEYLAQEEPDPNATFDYSYSEDDEYADAELEAGDVAEADDEGY</sequence>
<dbReference type="RefSeq" id="WP_077687080.1">
    <property type="nucleotide sequence ID" value="NZ_CP019606.1"/>
</dbReference>
<feature type="compositionally biased region" description="Acidic residues" evidence="1">
    <location>
        <begin position="105"/>
        <end position="129"/>
    </location>
</feature>
<dbReference type="Proteomes" id="UP000188145">
    <property type="component" value="Chromosome"/>
</dbReference>
<accession>A0A1Q2CRK4</accession>
<feature type="region of interest" description="Disordered" evidence="1">
    <location>
        <begin position="46"/>
        <end position="129"/>
    </location>
</feature>
<evidence type="ECO:0008006" key="4">
    <source>
        <dbReference type="Google" id="ProtNLM"/>
    </source>
</evidence>
<dbReference type="OrthoDB" id="3734154at2"/>
<evidence type="ECO:0000313" key="2">
    <source>
        <dbReference type="EMBL" id="AQP48734.1"/>
    </source>
</evidence>
<feature type="compositionally biased region" description="Acidic residues" evidence="1">
    <location>
        <begin position="81"/>
        <end position="96"/>
    </location>
</feature>
<evidence type="ECO:0000313" key="3">
    <source>
        <dbReference type="Proteomes" id="UP000188145"/>
    </source>
</evidence>
<reference evidence="3" key="1">
    <citation type="submission" date="2017-02" db="EMBL/GenBank/DDBJ databases">
        <title>Tessaracoccus aquaemaris sp. nov., isolated from the intestine of a Korean rockfish, Sebastes schlegelii, in a marine aquaculture pond.</title>
        <authorList>
            <person name="Tak E.J."/>
            <person name="Bae J.-W."/>
        </authorList>
    </citation>
    <scope>NUCLEOTIDE SEQUENCE [LARGE SCALE GENOMIC DNA]</scope>
    <source>
        <strain evidence="3">NSG39</strain>
    </source>
</reference>
<evidence type="ECO:0000256" key="1">
    <source>
        <dbReference type="SAM" id="MobiDB-lite"/>
    </source>
</evidence>
<gene>
    <name evidence="2" type="ORF">BW730_15710</name>
</gene>